<dbReference type="Proteomes" id="UP000615613">
    <property type="component" value="Chromosome"/>
</dbReference>
<evidence type="ECO:0000313" key="3">
    <source>
        <dbReference type="Proteomes" id="UP000615613"/>
    </source>
</evidence>
<dbReference type="KEGG" id="ptrt:HU722_0012410"/>
<protein>
    <submittedName>
        <fullName evidence="1">Uncharacterized protein</fullName>
    </submittedName>
</protein>
<sequence length="376" mass="41756">MSYVNLRQETPYCGDFSPRCEQPKATSDNAGWRAPNSVVARDFARNFDYFQSADSGFVTQKSLQNAANRPLTGNPFHDQMTFLAREILQRPELNAMLDGINHGGSSDGLISKGDVDRTVAHIDQQEAPPMREFPGRYSGAMQRQRLENQYAPQADWQQPIMSAPHYANENQWDGSMSASGQRPYANDSKQDLLNKILARFSSFEDPNSPGLITDKSLTAVASGYHLDGRPATRAEMALANELLERGEVFKELDQSGTGVLDGAFSRDNLAYSSDKYRNMDNHDLIQGIKDNFRQFTAGTNDDYINVNELKEAAGVIPSNRMFSPEAQQLAAELLKRPGLLRELDIGTNSQGGVGYEDNRFDMANIDYILNNGHAPA</sequence>
<evidence type="ECO:0000313" key="2">
    <source>
        <dbReference type="EMBL" id="QXH86244.1"/>
    </source>
</evidence>
<accession>A0A8H9Z2F9</accession>
<reference evidence="2" key="2">
    <citation type="submission" date="2021-06" db="EMBL/GenBank/DDBJ databases">
        <title>Updating the genus Pseudomonas: Description of 43 new species and partition of the Pseudomonas putida group.</title>
        <authorList>
            <person name="Girard L."/>
            <person name="Lood C."/>
            <person name="Vandamme P."/>
            <person name="Rokni-Zadeh H."/>
            <person name="van Noort V."/>
            <person name="Hofte M."/>
            <person name="Lavigne R."/>
            <person name="De Mot R."/>
        </authorList>
    </citation>
    <scope>NUCLEOTIDE SEQUENCE</scope>
    <source>
        <strain evidence="2">SWRI145</strain>
    </source>
</reference>
<keyword evidence="3" id="KW-1185">Reference proteome</keyword>
<reference evidence="1" key="1">
    <citation type="journal article" date="2020" name="Microorganisms">
        <title>Reliable Identification of Environmental Pseudomonas Isolates Using the rpoD Gene.</title>
        <authorList>
            <consortium name="The Broad Institute Genome Sequencing Platform"/>
            <person name="Girard L."/>
            <person name="Lood C."/>
            <person name="Rokni-Zadeh H."/>
            <person name="van Noort V."/>
            <person name="Lavigne R."/>
            <person name="De Mot R."/>
        </authorList>
    </citation>
    <scope>NUCLEOTIDE SEQUENCE [LARGE SCALE GENOMIC DNA]</scope>
    <source>
        <strain evidence="1">SWRI145</strain>
    </source>
</reference>
<dbReference type="AlphaFoldDB" id="A0A8H9Z2F9"/>
<gene>
    <name evidence="2" type="ORF">HU722_0012410</name>
    <name evidence="1" type="ORF">HU722_45770</name>
</gene>
<organism evidence="1">
    <name type="scientific">Pseudomonas tritici</name>
    <dbReference type="NCBI Taxonomy" id="2745518"/>
    <lineage>
        <taxon>Bacteria</taxon>
        <taxon>Pseudomonadati</taxon>
        <taxon>Pseudomonadota</taxon>
        <taxon>Gammaproteobacteria</taxon>
        <taxon>Pseudomonadales</taxon>
        <taxon>Pseudomonadaceae</taxon>
        <taxon>Pseudomonas</taxon>
    </lineage>
</organism>
<name>A0A8H9Z2F9_9PSED</name>
<dbReference type="RefSeq" id="WP_175403071.1">
    <property type="nucleotide sequence ID" value="NZ_CP077084.1"/>
</dbReference>
<dbReference type="EMBL" id="CP077084">
    <property type="protein sequence ID" value="QXH86244.1"/>
    <property type="molecule type" value="Genomic_DNA"/>
</dbReference>
<dbReference type="EMBL" id="JABWQF010000054">
    <property type="protein sequence ID" value="MBC3298854.1"/>
    <property type="molecule type" value="Genomic_DNA"/>
</dbReference>
<proteinExistence type="predicted"/>
<evidence type="ECO:0000313" key="1">
    <source>
        <dbReference type="EMBL" id="MBC3298854.1"/>
    </source>
</evidence>